<dbReference type="Pfam" id="PF13377">
    <property type="entry name" value="Peripla_BP_3"/>
    <property type="match status" value="1"/>
</dbReference>
<evidence type="ECO:0000256" key="3">
    <source>
        <dbReference type="ARBA" id="ARBA00023163"/>
    </source>
</evidence>
<comment type="caution">
    <text evidence="5">The sequence shown here is derived from an EMBL/GenBank/DDBJ whole genome shotgun (WGS) entry which is preliminary data.</text>
</comment>
<evidence type="ECO:0000256" key="2">
    <source>
        <dbReference type="ARBA" id="ARBA00023125"/>
    </source>
</evidence>
<dbReference type="GO" id="GO:0003700">
    <property type="term" value="F:DNA-binding transcription factor activity"/>
    <property type="evidence" value="ECO:0007669"/>
    <property type="project" value="TreeGrafter"/>
</dbReference>
<evidence type="ECO:0000313" key="6">
    <source>
        <dbReference type="Proteomes" id="UP000052013"/>
    </source>
</evidence>
<dbReference type="PANTHER" id="PTHR30146:SF109">
    <property type="entry name" value="HTH-TYPE TRANSCRIPTIONAL REGULATOR GALS"/>
    <property type="match status" value="1"/>
</dbReference>
<keyword evidence="2" id="KW-0238">DNA-binding</keyword>
<sequence length="329" mass="37484">MATIRDIAKQMGLSVSTVSRALNDNQRISEKTRREVKRVAEQMGYQPNYNARNLTNQEANAVGVIFPVNNRVVDNIFYVGLLRGINEQLTERNYVLSIAIGNTTEQVLDNVKSMINRAQIKRFILLYSHINDDVIKLLRQQPVEFVTIGKPAAGQKWLYVDNDNIKAGADGTNYLIDQLHVQNPVFAESQNGWPYELDRREGYLQAMHRRDKQAVVFSVPENDEQKVNQFIQEHPKMDGVVATDDYTGLRIYNWYKALYPDKKIEVVGYNNSLPNELTDQHFHSVDLHPIEMGRAAVNLLFEGNQDKNSAVKKRAIVAHSVGKSAKRSD</sequence>
<name>A0A0R1SAR6_9LACO</name>
<dbReference type="InterPro" id="IPR000843">
    <property type="entry name" value="HTH_LacI"/>
</dbReference>
<dbReference type="SUPFAM" id="SSF47413">
    <property type="entry name" value="lambda repressor-like DNA-binding domains"/>
    <property type="match status" value="1"/>
</dbReference>
<dbReference type="PANTHER" id="PTHR30146">
    <property type="entry name" value="LACI-RELATED TRANSCRIPTIONAL REPRESSOR"/>
    <property type="match status" value="1"/>
</dbReference>
<dbReference type="Gene3D" id="3.40.50.2300">
    <property type="match status" value="2"/>
</dbReference>
<evidence type="ECO:0000259" key="4">
    <source>
        <dbReference type="PROSITE" id="PS50932"/>
    </source>
</evidence>
<evidence type="ECO:0000313" key="5">
    <source>
        <dbReference type="EMBL" id="KRL66113.1"/>
    </source>
</evidence>
<protein>
    <submittedName>
        <fullName evidence="5">LacI family transcriptional regulator</fullName>
    </submittedName>
</protein>
<dbReference type="CDD" id="cd01392">
    <property type="entry name" value="HTH_LacI"/>
    <property type="match status" value="1"/>
</dbReference>
<dbReference type="AlphaFoldDB" id="A0A0R1SAR6"/>
<dbReference type="InterPro" id="IPR046335">
    <property type="entry name" value="LacI/GalR-like_sensor"/>
</dbReference>
<dbReference type="SUPFAM" id="SSF53822">
    <property type="entry name" value="Periplasmic binding protein-like I"/>
    <property type="match status" value="1"/>
</dbReference>
<dbReference type="SMART" id="SM00354">
    <property type="entry name" value="HTH_LACI"/>
    <property type="match status" value="1"/>
</dbReference>
<dbReference type="RefSeq" id="WP_057864516.1">
    <property type="nucleotide sequence ID" value="NZ_AZEY01000050.1"/>
</dbReference>
<accession>A0A0R1SAR6</accession>
<dbReference type="EMBL" id="AZEY01000050">
    <property type="protein sequence ID" value="KRL66113.1"/>
    <property type="molecule type" value="Genomic_DNA"/>
</dbReference>
<dbReference type="InterPro" id="IPR010982">
    <property type="entry name" value="Lambda_DNA-bd_dom_sf"/>
</dbReference>
<reference evidence="5 6" key="1">
    <citation type="journal article" date="2015" name="Genome Announc.">
        <title>Expanding the biotechnology potential of lactobacilli through comparative genomics of 213 strains and associated genera.</title>
        <authorList>
            <person name="Sun Z."/>
            <person name="Harris H.M."/>
            <person name="McCann A."/>
            <person name="Guo C."/>
            <person name="Argimon S."/>
            <person name="Zhang W."/>
            <person name="Yang X."/>
            <person name="Jeffery I.B."/>
            <person name="Cooney J.C."/>
            <person name="Kagawa T.F."/>
            <person name="Liu W."/>
            <person name="Song Y."/>
            <person name="Salvetti E."/>
            <person name="Wrobel A."/>
            <person name="Rasinkangas P."/>
            <person name="Parkhill J."/>
            <person name="Rea M.C."/>
            <person name="O'Sullivan O."/>
            <person name="Ritari J."/>
            <person name="Douillard F.P."/>
            <person name="Paul Ross R."/>
            <person name="Yang R."/>
            <person name="Briner A.E."/>
            <person name="Felis G.E."/>
            <person name="de Vos W.M."/>
            <person name="Barrangou R."/>
            <person name="Klaenhammer T.R."/>
            <person name="Caufield P.W."/>
            <person name="Cui Y."/>
            <person name="Zhang H."/>
            <person name="O'Toole P.W."/>
        </authorList>
    </citation>
    <scope>NUCLEOTIDE SEQUENCE [LARGE SCALE GENOMIC DNA]</scope>
    <source>
        <strain evidence="5 6">DSM 14421</strain>
    </source>
</reference>
<organism evidence="5 6">
    <name type="scientific">Lentilactobacillus diolivorans DSM 14421</name>
    <dbReference type="NCBI Taxonomy" id="1423739"/>
    <lineage>
        <taxon>Bacteria</taxon>
        <taxon>Bacillati</taxon>
        <taxon>Bacillota</taxon>
        <taxon>Bacilli</taxon>
        <taxon>Lactobacillales</taxon>
        <taxon>Lactobacillaceae</taxon>
        <taxon>Lentilactobacillus</taxon>
    </lineage>
</organism>
<dbReference type="PATRIC" id="fig|1423739.3.peg.3078"/>
<gene>
    <name evidence="5" type="ORF">FC85_GL002959</name>
</gene>
<feature type="domain" description="HTH lacI-type" evidence="4">
    <location>
        <begin position="2"/>
        <end position="56"/>
    </location>
</feature>
<dbReference type="InterPro" id="IPR028082">
    <property type="entry name" value="Peripla_BP_I"/>
</dbReference>
<proteinExistence type="predicted"/>
<dbReference type="PROSITE" id="PS50932">
    <property type="entry name" value="HTH_LACI_2"/>
    <property type="match status" value="1"/>
</dbReference>
<keyword evidence="1" id="KW-0805">Transcription regulation</keyword>
<keyword evidence="3" id="KW-0804">Transcription</keyword>
<dbReference type="Gene3D" id="1.10.260.40">
    <property type="entry name" value="lambda repressor-like DNA-binding domains"/>
    <property type="match status" value="1"/>
</dbReference>
<dbReference type="Pfam" id="PF00356">
    <property type="entry name" value="LacI"/>
    <property type="match status" value="1"/>
</dbReference>
<dbReference type="GO" id="GO:0000976">
    <property type="term" value="F:transcription cis-regulatory region binding"/>
    <property type="evidence" value="ECO:0007669"/>
    <property type="project" value="TreeGrafter"/>
</dbReference>
<dbReference type="STRING" id="1423739.FC85_GL002959"/>
<evidence type="ECO:0000256" key="1">
    <source>
        <dbReference type="ARBA" id="ARBA00023015"/>
    </source>
</evidence>
<dbReference type="Proteomes" id="UP000052013">
    <property type="component" value="Unassembled WGS sequence"/>
</dbReference>